<keyword evidence="2" id="KW-1185">Reference proteome</keyword>
<gene>
    <name evidence="1" type="ORF">NUW58_g7678</name>
</gene>
<comment type="caution">
    <text evidence="1">The sequence shown here is derived from an EMBL/GenBank/DDBJ whole genome shotgun (WGS) entry which is preliminary data.</text>
</comment>
<evidence type="ECO:0000313" key="2">
    <source>
        <dbReference type="Proteomes" id="UP001143856"/>
    </source>
</evidence>
<sequence>MSADLFAAFEDTSQPPSQQTRPIPPFTQPASTPFSFGSPSNLLATNSSQQWGQGSSTSNQFQPSPALATRLASVDAGASGSIQPTKNDDLEDDDGWGDFEVASATGPSPSPSRVAPVTSHSAKNDQTIPAKNPVIQRTRIVRASTLELVSNSLLNFDEPPAGASRPTNQPIPLVEPSAKPAEHKAQARTTNIDPNVLFDADDFDGEQNGEGSDDDFGEFETVPTPAQPSSDMMPSALSTFSPNTLAGKKASELLLDFDLNEPDSRPIQMPQKNLVRAQATTRKQELSKPKPHSETEQPRHILAHMKPQTLEDDWDYFSDLPKQPVKSPTKTAESTWDWDSVEPPKSAKVRTSAEETPKQLSNKDATTHNDDTAWDWDTVDARTEVIAEVDDSTLPPINIPPPSILMSAFPQLFDQASEYLYKPVSGQPQNIKDRVLADTKVYDFLRGYLSLAVVGARIIAGRKLRWHRDKFLSQSMSISAAGSKGMKLAGLDKTQTVREDREAADVVSNWKSQVGRLRTMVASANSTNRSGGKQLRIPEITNTMQVQTARDVPTAPKACVVCGLKRNERLAKVDYEVEDSFGEWWAEHWGHVACKRFWLQHENTLRQR</sequence>
<accession>A0ACC1NF15</accession>
<evidence type="ECO:0000313" key="1">
    <source>
        <dbReference type="EMBL" id="KAJ2977865.1"/>
    </source>
</evidence>
<dbReference type="EMBL" id="JAPDGR010002065">
    <property type="protein sequence ID" value="KAJ2977865.1"/>
    <property type="molecule type" value="Genomic_DNA"/>
</dbReference>
<organism evidence="1 2">
    <name type="scientific">Xylaria curta</name>
    <dbReference type="NCBI Taxonomy" id="42375"/>
    <lineage>
        <taxon>Eukaryota</taxon>
        <taxon>Fungi</taxon>
        <taxon>Dikarya</taxon>
        <taxon>Ascomycota</taxon>
        <taxon>Pezizomycotina</taxon>
        <taxon>Sordariomycetes</taxon>
        <taxon>Xylariomycetidae</taxon>
        <taxon>Xylariales</taxon>
        <taxon>Xylariaceae</taxon>
        <taxon>Xylaria</taxon>
    </lineage>
</organism>
<proteinExistence type="predicted"/>
<protein>
    <submittedName>
        <fullName evidence="1">Uncharacterized protein</fullName>
    </submittedName>
</protein>
<reference evidence="1" key="1">
    <citation type="submission" date="2022-10" db="EMBL/GenBank/DDBJ databases">
        <title>Genome Sequence of Xylaria curta.</title>
        <authorList>
            <person name="Buettner E."/>
        </authorList>
    </citation>
    <scope>NUCLEOTIDE SEQUENCE</scope>
    <source>
        <strain evidence="1">Babe10</strain>
    </source>
</reference>
<dbReference type="Proteomes" id="UP001143856">
    <property type="component" value="Unassembled WGS sequence"/>
</dbReference>
<name>A0ACC1NF15_9PEZI</name>